<feature type="region of interest" description="Disordered" evidence="1">
    <location>
        <begin position="290"/>
        <end position="369"/>
    </location>
</feature>
<dbReference type="OrthoDB" id="5593376at2759"/>
<feature type="compositionally biased region" description="Low complexity" evidence="1">
    <location>
        <begin position="158"/>
        <end position="168"/>
    </location>
</feature>
<reference evidence="2" key="2">
    <citation type="submission" date="2020-11" db="EMBL/GenBank/DDBJ databases">
        <authorList>
            <consortium name="DOE Joint Genome Institute"/>
            <person name="Kuo A."/>
            <person name="Miyauchi S."/>
            <person name="Kiss E."/>
            <person name="Drula E."/>
            <person name="Kohler A."/>
            <person name="Sanchez-Garcia M."/>
            <person name="Andreopoulos B."/>
            <person name="Barry K.W."/>
            <person name="Bonito G."/>
            <person name="Buee M."/>
            <person name="Carver A."/>
            <person name="Chen C."/>
            <person name="Cichocki N."/>
            <person name="Clum A."/>
            <person name="Culley D."/>
            <person name="Crous P.W."/>
            <person name="Fauchery L."/>
            <person name="Girlanda M."/>
            <person name="Hayes R."/>
            <person name="Keri Z."/>
            <person name="Labutti K."/>
            <person name="Lipzen A."/>
            <person name="Lombard V."/>
            <person name="Magnuson J."/>
            <person name="Maillard F."/>
            <person name="Morin E."/>
            <person name="Murat C."/>
            <person name="Nolan M."/>
            <person name="Ohm R."/>
            <person name="Pangilinan J."/>
            <person name="Pereira M."/>
            <person name="Perotto S."/>
            <person name="Peter M."/>
            <person name="Riley R."/>
            <person name="Sitrit Y."/>
            <person name="Stielow B."/>
            <person name="Szollosi G."/>
            <person name="Zifcakova L."/>
            <person name="Stursova M."/>
            <person name="Spatafora J.W."/>
            <person name="Tedersoo L."/>
            <person name="Vaario L.-M."/>
            <person name="Yamada A."/>
            <person name="Yan M."/>
            <person name="Wang P."/>
            <person name="Xu J."/>
            <person name="Bruns T."/>
            <person name="Baldrian P."/>
            <person name="Vilgalys R."/>
            <person name="Henrissat B."/>
            <person name="Grigoriev I.V."/>
            <person name="Hibbett D."/>
            <person name="Nagy L.G."/>
            <person name="Martin F.M."/>
        </authorList>
    </citation>
    <scope>NUCLEOTIDE SEQUENCE</scope>
    <source>
        <strain evidence="2">UH-Tt-Lm1</strain>
    </source>
</reference>
<accession>A0A9P6LBZ9</accession>
<dbReference type="SUPFAM" id="SSF49313">
    <property type="entry name" value="Cadherin-like"/>
    <property type="match status" value="1"/>
</dbReference>
<evidence type="ECO:0000313" key="3">
    <source>
        <dbReference type="Proteomes" id="UP000736335"/>
    </source>
</evidence>
<feature type="region of interest" description="Disordered" evidence="1">
    <location>
        <begin position="132"/>
        <end position="226"/>
    </location>
</feature>
<evidence type="ECO:0000313" key="2">
    <source>
        <dbReference type="EMBL" id="KAF9791257.1"/>
    </source>
</evidence>
<dbReference type="AlphaFoldDB" id="A0A9P6LBZ9"/>
<comment type="caution">
    <text evidence="2">The sequence shown here is derived from an EMBL/GenBank/DDBJ whole genome shotgun (WGS) entry which is preliminary data.</text>
</comment>
<dbReference type="EMBL" id="WIUZ02000002">
    <property type="protein sequence ID" value="KAF9791257.1"/>
    <property type="molecule type" value="Genomic_DNA"/>
</dbReference>
<dbReference type="GO" id="GO:0005509">
    <property type="term" value="F:calcium ion binding"/>
    <property type="evidence" value="ECO:0007669"/>
    <property type="project" value="InterPro"/>
</dbReference>
<dbReference type="Proteomes" id="UP000736335">
    <property type="component" value="Unassembled WGS sequence"/>
</dbReference>
<keyword evidence="3" id="KW-1185">Reference proteome</keyword>
<dbReference type="GO" id="GO:0016020">
    <property type="term" value="C:membrane"/>
    <property type="evidence" value="ECO:0007669"/>
    <property type="project" value="InterPro"/>
</dbReference>
<organism evidence="2 3">
    <name type="scientific">Thelephora terrestris</name>
    <dbReference type="NCBI Taxonomy" id="56493"/>
    <lineage>
        <taxon>Eukaryota</taxon>
        <taxon>Fungi</taxon>
        <taxon>Dikarya</taxon>
        <taxon>Basidiomycota</taxon>
        <taxon>Agaricomycotina</taxon>
        <taxon>Agaricomycetes</taxon>
        <taxon>Thelephorales</taxon>
        <taxon>Thelephoraceae</taxon>
        <taxon>Thelephora</taxon>
    </lineage>
</organism>
<reference evidence="2" key="1">
    <citation type="journal article" date="2020" name="Nat. Commun.">
        <title>Large-scale genome sequencing of mycorrhizal fungi provides insights into the early evolution of symbiotic traits.</title>
        <authorList>
            <person name="Miyauchi S."/>
            <person name="Kiss E."/>
            <person name="Kuo A."/>
            <person name="Drula E."/>
            <person name="Kohler A."/>
            <person name="Sanchez-Garcia M."/>
            <person name="Morin E."/>
            <person name="Andreopoulos B."/>
            <person name="Barry K.W."/>
            <person name="Bonito G."/>
            <person name="Buee M."/>
            <person name="Carver A."/>
            <person name="Chen C."/>
            <person name="Cichocki N."/>
            <person name="Clum A."/>
            <person name="Culley D."/>
            <person name="Crous P.W."/>
            <person name="Fauchery L."/>
            <person name="Girlanda M."/>
            <person name="Hayes R.D."/>
            <person name="Keri Z."/>
            <person name="LaButti K."/>
            <person name="Lipzen A."/>
            <person name="Lombard V."/>
            <person name="Magnuson J."/>
            <person name="Maillard F."/>
            <person name="Murat C."/>
            <person name="Nolan M."/>
            <person name="Ohm R.A."/>
            <person name="Pangilinan J."/>
            <person name="Pereira M.F."/>
            <person name="Perotto S."/>
            <person name="Peter M."/>
            <person name="Pfister S."/>
            <person name="Riley R."/>
            <person name="Sitrit Y."/>
            <person name="Stielow J.B."/>
            <person name="Szollosi G."/>
            <person name="Zifcakova L."/>
            <person name="Stursova M."/>
            <person name="Spatafora J.W."/>
            <person name="Tedersoo L."/>
            <person name="Vaario L.M."/>
            <person name="Yamada A."/>
            <person name="Yan M."/>
            <person name="Wang P."/>
            <person name="Xu J."/>
            <person name="Bruns T."/>
            <person name="Baldrian P."/>
            <person name="Vilgalys R."/>
            <person name="Dunand C."/>
            <person name="Henrissat B."/>
            <person name="Grigoriev I.V."/>
            <person name="Hibbett D."/>
            <person name="Nagy L.G."/>
            <person name="Martin F.M."/>
        </authorList>
    </citation>
    <scope>NUCLEOTIDE SEQUENCE</scope>
    <source>
        <strain evidence="2">UH-Tt-Lm1</strain>
    </source>
</reference>
<name>A0A9P6LBZ9_9AGAM</name>
<evidence type="ECO:0000256" key="1">
    <source>
        <dbReference type="SAM" id="MobiDB-lite"/>
    </source>
</evidence>
<feature type="compositionally biased region" description="Polar residues" evidence="1">
    <location>
        <begin position="169"/>
        <end position="185"/>
    </location>
</feature>
<feature type="compositionally biased region" description="Polar residues" evidence="1">
    <location>
        <begin position="345"/>
        <end position="364"/>
    </location>
</feature>
<gene>
    <name evidence="2" type="ORF">BJ322DRAFT_438766</name>
</gene>
<feature type="region of interest" description="Disordered" evidence="1">
    <location>
        <begin position="88"/>
        <end position="108"/>
    </location>
</feature>
<protein>
    <submittedName>
        <fullName evidence="2">Uncharacterized protein</fullName>
    </submittedName>
</protein>
<dbReference type="InterPro" id="IPR015919">
    <property type="entry name" value="Cadherin-like_sf"/>
</dbReference>
<proteinExistence type="predicted"/>
<sequence length="811" mass="86619">MGQPVEANIRVEELVRTVQAVADLIASTHIVDGPVSSPNANRTEYSPPAHPPPGTNESMNYDHIVLDLCADPSRKRCASSLGPERVIKAPKLEPLDDPPLPSIQPSIGAAPLHPLPTVSSIIPTLNPGTASAFPPYGLPDQVQPLATSLPPSQPASRPPSAGSSRASLNSANNISSQLSLSQPGNSGFPPQIPSAQFSSPPVAWADTRAPFPGRSHHQHSHSGSSLHSIIPISESSALGYPQMSNGFTATLPPSHPPPVMPVSVPVPSPPHSAHVVRPSRSSSLSNMYLPTYEAHPTGIPGPSRPQTPIASSPDEYYDDSDGEDHSHSPPSAMHGKNKRPRVDDSSSATGSRPKNGRRTSTTDANEIPAEYKGEVDQIFFDFLSNTCSNLDATDAKGEAIHQTLMAKKMQRLDESPDFRPFKFRIQAFTNAFLEELARRNLSDDKIPMKKVRNYLWNQPYISRFNEEGKKTKSKGNHIWHIDAKKGHDGGWRFRPFHRRLAGSPPTVAYVGLRWSWQPRVWDPQGAKFSGSVRFGSPSLPAWLSWKDDVLSGVPPADAQSCEVTATAEFNIEGQDELLSQTIQITIAPMTAIDSTLSSSRRPSLIGATDARRVHSDSGVQHSCSSSQTWIGQRQSALPPAPAPLVTPNAQIAQVLNTAVEQVSQAVQEQVVSSRHPAENSAELQALAKQQHVLSVSAQALDKKGTNPNGSPSAANVLVAAAHQVVYKAAVQVATTNSVIQSLPVTTTQLSVQDVSAATLSAVAQAVDIVGPLSSELDVMMTASSLLSHQASIASPAPVSGPPPVIPVEMQH</sequence>
<feature type="region of interest" description="Disordered" evidence="1">
    <location>
        <begin position="31"/>
        <end position="55"/>
    </location>
</feature>